<proteinExistence type="predicted"/>
<dbReference type="InterPro" id="IPR039879">
    <property type="entry name" value="EFC10"/>
</dbReference>
<dbReference type="InterPro" id="IPR056587">
    <property type="entry name" value="EF_EFCAB10_C"/>
</dbReference>
<gene>
    <name evidence="2" type="ORF">GSLYS_00001190001</name>
</gene>
<dbReference type="Gene3D" id="1.20.890.10">
    <property type="entry name" value="cAMP-dependent protein kinase regulatory subunit, dimerization-anchoring domain"/>
    <property type="match status" value="1"/>
</dbReference>
<dbReference type="SUPFAM" id="SSF47473">
    <property type="entry name" value="EF-hand"/>
    <property type="match status" value="1"/>
</dbReference>
<comment type="caution">
    <text evidence="2">The sequence shown here is derived from an EMBL/GenBank/DDBJ whole genome shotgun (WGS) entry which is preliminary data.</text>
</comment>
<evidence type="ECO:0000313" key="3">
    <source>
        <dbReference type="Proteomes" id="UP001497497"/>
    </source>
</evidence>
<dbReference type="PANTHER" id="PTHR21847">
    <property type="entry name" value="EF-HAND CALCIUM-BINDING DOMAIN-CONTAINING PROTEIN 10"/>
    <property type="match status" value="1"/>
</dbReference>
<dbReference type="InterPro" id="IPR011992">
    <property type="entry name" value="EF-hand-dom_pair"/>
</dbReference>
<feature type="domain" description="EF-hand" evidence="1">
    <location>
        <begin position="70"/>
        <end position="105"/>
    </location>
</feature>
<dbReference type="Proteomes" id="UP001497497">
    <property type="component" value="Unassembled WGS sequence"/>
</dbReference>
<dbReference type="GO" id="GO:0005509">
    <property type="term" value="F:calcium ion binding"/>
    <property type="evidence" value="ECO:0007669"/>
    <property type="project" value="InterPro"/>
</dbReference>
<sequence length="140" mass="16000">MADVHEKRSSKLRSSEANDYLLKHRITDLFNNMTAQLIYARPDKPKAFLIETLEQLKKSRSTKTQYPCLFDESNIRSVFGMLDPTGRGYITLKQYKEAMITLGARDFEANPMGSENDKINLDTFLREAILGLEKASATFD</sequence>
<dbReference type="PANTHER" id="PTHR21847:SF1">
    <property type="entry name" value="EF-HAND CALCIUM-BINDING DOMAIN-CONTAINING PROTEIN 10"/>
    <property type="match status" value="1"/>
</dbReference>
<dbReference type="Pfam" id="PF24548">
    <property type="entry name" value="EF_EFCAB10_C"/>
    <property type="match status" value="1"/>
</dbReference>
<dbReference type="AlphaFoldDB" id="A0AAV2H1L1"/>
<accession>A0AAV2H1L1</accession>
<keyword evidence="3" id="KW-1185">Reference proteome</keyword>
<reference evidence="2 3" key="1">
    <citation type="submission" date="2024-04" db="EMBL/GenBank/DDBJ databases">
        <authorList>
            <consortium name="Genoscope - CEA"/>
            <person name="William W."/>
        </authorList>
    </citation>
    <scope>NUCLEOTIDE SEQUENCE [LARGE SCALE GENOMIC DNA]</scope>
</reference>
<protein>
    <recommendedName>
        <fullName evidence="1">EF-hand domain-containing protein</fullName>
    </recommendedName>
</protein>
<dbReference type="SUPFAM" id="SSF47391">
    <property type="entry name" value="Dimerization-anchoring domain of cAMP-dependent PK regulatory subunit"/>
    <property type="match status" value="1"/>
</dbReference>
<dbReference type="PROSITE" id="PS50222">
    <property type="entry name" value="EF_HAND_2"/>
    <property type="match status" value="1"/>
</dbReference>
<evidence type="ECO:0000259" key="1">
    <source>
        <dbReference type="PROSITE" id="PS50222"/>
    </source>
</evidence>
<dbReference type="InterPro" id="IPR002048">
    <property type="entry name" value="EF_hand_dom"/>
</dbReference>
<name>A0AAV2H1L1_LYMST</name>
<evidence type="ECO:0000313" key="2">
    <source>
        <dbReference type="EMBL" id="CAL1527013.1"/>
    </source>
</evidence>
<dbReference type="InterPro" id="IPR049760">
    <property type="entry name" value="DD_EFCAB10"/>
</dbReference>
<dbReference type="CDD" id="cd22976">
    <property type="entry name" value="DD_EFCAB10"/>
    <property type="match status" value="1"/>
</dbReference>
<dbReference type="EMBL" id="CAXITT010000011">
    <property type="protein sequence ID" value="CAL1527013.1"/>
    <property type="molecule type" value="Genomic_DNA"/>
</dbReference>
<organism evidence="2 3">
    <name type="scientific">Lymnaea stagnalis</name>
    <name type="common">Great pond snail</name>
    <name type="synonym">Helix stagnalis</name>
    <dbReference type="NCBI Taxonomy" id="6523"/>
    <lineage>
        <taxon>Eukaryota</taxon>
        <taxon>Metazoa</taxon>
        <taxon>Spiralia</taxon>
        <taxon>Lophotrochozoa</taxon>
        <taxon>Mollusca</taxon>
        <taxon>Gastropoda</taxon>
        <taxon>Heterobranchia</taxon>
        <taxon>Euthyneura</taxon>
        <taxon>Panpulmonata</taxon>
        <taxon>Hygrophila</taxon>
        <taxon>Lymnaeoidea</taxon>
        <taxon>Lymnaeidae</taxon>
        <taxon>Lymnaea</taxon>
    </lineage>
</organism>